<name>A0ABU3LFY0_9FLAO</name>
<organism evidence="2 3">
    <name type="scientific">Asprobacillus argus</name>
    <dbReference type="NCBI Taxonomy" id="3076534"/>
    <lineage>
        <taxon>Bacteria</taxon>
        <taxon>Pseudomonadati</taxon>
        <taxon>Bacteroidota</taxon>
        <taxon>Flavobacteriia</taxon>
        <taxon>Flavobacteriales</taxon>
        <taxon>Flavobacteriaceae</taxon>
        <taxon>Asprobacillus</taxon>
    </lineage>
</organism>
<dbReference type="Proteomes" id="UP001257277">
    <property type="component" value="Unassembled WGS sequence"/>
</dbReference>
<sequence>MRLIIFFLFVSFLISCGDPATQEVEKKPVATSQFSMAKEHNVLVYIKTSNEKEISNWEYYTTVREFLDKFKKITPNEALGNALELTSLIKALKDSAKPEALNTSSLKARINLLENESLRLSDMTKISAIKAEEVNRQVTKVFDAFSSLNSKINTVFLQQNLSKDLDFKDFDFSVPEKKESTSLPETKKKVIPKKSSPTLMESLNKKEKTNPKKLPFKDKVKLKRAASKKVQKKKSTDTKN</sequence>
<accession>A0ABU3LFY0</accession>
<protein>
    <recommendedName>
        <fullName evidence="4">Lipoprotein</fullName>
    </recommendedName>
</protein>
<evidence type="ECO:0000313" key="2">
    <source>
        <dbReference type="EMBL" id="MDT7832639.1"/>
    </source>
</evidence>
<evidence type="ECO:0008006" key="4">
    <source>
        <dbReference type="Google" id="ProtNLM"/>
    </source>
</evidence>
<reference evidence="2 3" key="1">
    <citation type="submission" date="2023-09" db="EMBL/GenBank/DDBJ databases">
        <title>Novel taxa isolated from Blanes Bay.</title>
        <authorList>
            <person name="Rey-Velasco X."/>
            <person name="Lucena T."/>
        </authorList>
    </citation>
    <scope>NUCLEOTIDE SEQUENCE [LARGE SCALE GENOMIC DNA]</scope>
    <source>
        <strain evidence="2 3">S356</strain>
    </source>
</reference>
<dbReference type="PROSITE" id="PS51257">
    <property type="entry name" value="PROKAR_LIPOPROTEIN"/>
    <property type="match status" value="1"/>
</dbReference>
<evidence type="ECO:0000256" key="1">
    <source>
        <dbReference type="SAM" id="MobiDB-lite"/>
    </source>
</evidence>
<evidence type="ECO:0000313" key="3">
    <source>
        <dbReference type="Proteomes" id="UP001257277"/>
    </source>
</evidence>
<keyword evidence="3" id="KW-1185">Reference proteome</keyword>
<dbReference type="EMBL" id="JAVTTO010000003">
    <property type="protein sequence ID" value="MDT7832639.1"/>
    <property type="molecule type" value="Genomic_DNA"/>
</dbReference>
<feature type="region of interest" description="Disordered" evidence="1">
    <location>
        <begin position="181"/>
        <end position="240"/>
    </location>
</feature>
<proteinExistence type="predicted"/>
<feature type="compositionally biased region" description="Basic residues" evidence="1">
    <location>
        <begin position="220"/>
        <end position="233"/>
    </location>
</feature>
<dbReference type="RefSeq" id="WP_349241897.1">
    <property type="nucleotide sequence ID" value="NZ_JAVTTO010000003.1"/>
</dbReference>
<gene>
    <name evidence="2" type="ORF">RQM59_09620</name>
</gene>
<comment type="caution">
    <text evidence="2">The sequence shown here is derived from an EMBL/GenBank/DDBJ whole genome shotgun (WGS) entry which is preliminary data.</text>
</comment>
<feature type="compositionally biased region" description="Basic and acidic residues" evidence="1">
    <location>
        <begin position="203"/>
        <end position="219"/>
    </location>
</feature>